<reference evidence="2" key="1">
    <citation type="submission" date="2020-04" db="EMBL/GenBank/DDBJ databases">
        <authorList>
            <person name="Chiriac C."/>
            <person name="Salcher M."/>
            <person name="Ghai R."/>
            <person name="Kavagutti S V."/>
        </authorList>
    </citation>
    <scope>NUCLEOTIDE SEQUENCE</scope>
</reference>
<protein>
    <recommendedName>
        <fullName evidence="3">Portal protein</fullName>
    </recommendedName>
</protein>
<evidence type="ECO:0000313" key="2">
    <source>
        <dbReference type="EMBL" id="CAB4155571.1"/>
    </source>
</evidence>
<dbReference type="InterPro" id="IPR009279">
    <property type="entry name" value="Portal_Mu"/>
</dbReference>
<gene>
    <name evidence="2" type="ORF">UFOVP665_14</name>
</gene>
<proteinExistence type="predicted"/>
<evidence type="ECO:0000256" key="1">
    <source>
        <dbReference type="SAM" id="MobiDB-lite"/>
    </source>
</evidence>
<name>A0A6J5NDG6_9CAUD</name>
<feature type="compositionally biased region" description="Polar residues" evidence="1">
    <location>
        <begin position="1"/>
        <end position="10"/>
    </location>
</feature>
<sequence length="448" mass="50042">MSNVQHNGRTTKAPDKVAKAKSSTDFMEVGSSGLRQNGGIVNDDFLRQLQGKQGYSNFREMADNDAVVGGMLQAIEMIVRSVDWSVEPSDPTNEQAIAEAAFVSTCLSDMTQSWDDTLAAILTFLVYGFSYHEIVYKYRKGYTDDASTRSKYNDGRIGWRKLPIRSQLTVQKWEFDNNGGIQGMYQMDPSAAGKGLVFIPIEKAMLFRTTTKMNNPQGRSILRNAFVSWYYKRRIQEIEAIGIERDLAGMPVAYVPPQMLSNNATADEKAALEAIKQIVRNIKRDEQEGIVFPLAYDPDTKLLAYDLKLLSTGGRRQFDTNEIITRYDQRIAMTVLADFLLLGHEGVGTQALSVSKIELFLTSLNAYLSNIAETFNNHGIPRLMRLNGVPMELCPTLTYTPPKNVDLDSIGRYIQQLTQAGAPLFPDIDLENYLRGLAGLPQGQAEEV</sequence>
<dbReference type="Pfam" id="PF06074">
    <property type="entry name" value="Portal_Mu"/>
    <property type="match status" value="1"/>
</dbReference>
<organism evidence="2">
    <name type="scientific">uncultured Caudovirales phage</name>
    <dbReference type="NCBI Taxonomy" id="2100421"/>
    <lineage>
        <taxon>Viruses</taxon>
        <taxon>Duplodnaviria</taxon>
        <taxon>Heunggongvirae</taxon>
        <taxon>Uroviricota</taxon>
        <taxon>Caudoviricetes</taxon>
        <taxon>Peduoviridae</taxon>
        <taxon>Maltschvirus</taxon>
        <taxon>Maltschvirus maltsch</taxon>
    </lineage>
</organism>
<dbReference type="EMBL" id="LR796640">
    <property type="protein sequence ID" value="CAB4155571.1"/>
    <property type="molecule type" value="Genomic_DNA"/>
</dbReference>
<evidence type="ECO:0008006" key="3">
    <source>
        <dbReference type="Google" id="ProtNLM"/>
    </source>
</evidence>
<accession>A0A6J5NDG6</accession>
<feature type="region of interest" description="Disordered" evidence="1">
    <location>
        <begin position="1"/>
        <end position="22"/>
    </location>
</feature>